<evidence type="ECO:0000256" key="8">
    <source>
        <dbReference type="ARBA" id="ARBA00023180"/>
    </source>
</evidence>
<proteinExistence type="predicted"/>
<dbReference type="RefSeq" id="XP_036368701.1">
    <property type="nucleotide sequence ID" value="XM_036512808.1"/>
</dbReference>
<evidence type="ECO:0000256" key="4">
    <source>
        <dbReference type="ARBA" id="ARBA00022989"/>
    </source>
</evidence>
<comment type="subcellular location">
    <subcellularLocation>
        <location evidence="1">Membrane</location>
        <topology evidence="1">Multi-pass membrane protein</topology>
    </subcellularLocation>
</comment>
<dbReference type="SMART" id="SM00918">
    <property type="entry name" value="Lig_chan-Glu_bd"/>
    <property type="match status" value="1"/>
</dbReference>
<keyword evidence="8" id="KW-0325">Glycoprotein</keyword>
<dbReference type="PANTHER" id="PTHR18966">
    <property type="entry name" value="IONOTROPIC GLUTAMATE RECEPTOR"/>
    <property type="match status" value="1"/>
</dbReference>
<feature type="transmembrane region" description="Helical" evidence="11">
    <location>
        <begin position="729"/>
        <end position="753"/>
    </location>
</feature>
<dbReference type="SUPFAM" id="SSF53850">
    <property type="entry name" value="Periplasmic binding protein-like II"/>
    <property type="match status" value="1"/>
</dbReference>
<dbReference type="SMART" id="SM00079">
    <property type="entry name" value="PBPe"/>
    <property type="match status" value="1"/>
</dbReference>
<dbReference type="AlphaFoldDB" id="A0A7E6FLU5"/>
<dbReference type="Pfam" id="PF00060">
    <property type="entry name" value="Lig_chan"/>
    <property type="match status" value="1"/>
</dbReference>
<organism evidence="14 15">
    <name type="scientific">Octopus sinensis</name>
    <name type="common">East Asian common octopus</name>
    <dbReference type="NCBI Taxonomy" id="2607531"/>
    <lineage>
        <taxon>Eukaryota</taxon>
        <taxon>Metazoa</taxon>
        <taxon>Spiralia</taxon>
        <taxon>Lophotrochozoa</taxon>
        <taxon>Mollusca</taxon>
        <taxon>Cephalopoda</taxon>
        <taxon>Coleoidea</taxon>
        <taxon>Octopodiformes</taxon>
        <taxon>Octopoda</taxon>
        <taxon>Incirrata</taxon>
        <taxon>Octopodidae</taxon>
        <taxon>Octopus</taxon>
    </lineage>
</organism>
<dbReference type="Proteomes" id="UP000515154">
    <property type="component" value="Linkage group LG24"/>
</dbReference>
<dbReference type="InterPro" id="IPR015683">
    <property type="entry name" value="Ionotropic_Glu_rcpt"/>
</dbReference>
<keyword evidence="10" id="KW-0407">Ion channel</keyword>
<evidence type="ECO:0000313" key="15">
    <source>
        <dbReference type="RefSeq" id="XP_036368701.1"/>
    </source>
</evidence>
<keyword evidence="4 11" id="KW-1133">Transmembrane helix</keyword>
<evidence type="ECO:0000256" key="7">
    <source>
        <dbReference type="ARBA" id="ARBA00023170"/>
    </source>
</evidence>
<protein>
    <submittedName>
        <fullName evidence="15">Glutamate receptor 2-like</fullName>
    </submittedName>
</protein>
<gene>
    <name evidence="15" type="primary">LOC118767737</name>
</gene>
<evidence type="ECO:0000256" key="5">
    <source>
        <dbReference type="ARBA" id="ARBA00023065"/>
    </source>
</evidence>
<dbReference type="Pfam" id="PF10613">
    <property type="entry name" value="Lig_chan-Glu_bd"/>
    <property type="match status" value="1"/>
</dbReference>
<feature type="domain" description="Ionotropic glutamate receptor L-glutamate and glycine-binding" evidence="13">
    <location>
        <begin position="348"/>
        <end position="407"/>
    </location>
</feature>
<dbReference type="Gene3D" id="3.40.50.2300">
    <property type="match status" value="1"/>
</dbReference>
<evidence type="ECO:0000256" key="10">
    <source>
        <dbReference type="ARBA" id="ARBA00023303"/>
    </source>
</evidence>
<evidence type="ECO:0000256" key="9">
    <source>
        <dbReference type="ARBA" id="ARBA00023286"/>
    </source>
</evidence>
<keyword evidence="3 11" id="KW-0812">Transmembrane</keyword>
<evidence type="ECO:0000256" key="2">
    <source>
        <dbReference type="ARBA" id="ARBA00022448"/>
    </source>
</evidence>
<feature type="transmembrane region" description="Helical" evidence="11">
    <location>
        <begin position="542"/>
        <end position="566"/>
    </location>
</feature>
<keyword evidence="5" id="KW-0406">Ion transport</keyword>
<accession>A0A7E6FLU5</accession>
<evidence type="ECO:0000313" key="14">
    <source>
        <dbReference type="Proteomes" id="UP000515154"/>
    </source>
</evidence>
<dbReference type="InterPro" id="IPR019594">
    <property type="entry name" value="Glu/Gly-bd"/>
</dbReference>
<keyword evidence="2" id="KW-0813">Transport</keyword>
<evidence type="ECO:0000259" key="12">
    <source>
        <dbReference type="SMART" id="SM00079"/>
    </source>
</evidence>
<dbReference type="Gene3D" id="3.40.190.10">
    <property type="entry name" value="Periplasmic binding protein-like II"/>
    <property type="match status" value="1"/>
</dbReference>
<keyword evidence="14" id="KW-1185">Reference proteome</keyword>
<dbReference type="GO" id="GO:0015276">
    <property type="term" value="F:ligand-gated monoatomic ion channel activity"/>
    <property type="evidence" value="ECO:0007669"/>
    <property type="project" value="InterPro"/>
</dbReference>
<reference evidence="15" key="1">
    <citation type="submission" date="2025-08" db="UniProtKB">
        <authorList>
            <consortium name="RefSeq"/>
        </authorList>
    </citation>
    <scope>IDENTIFICATION</scope>
</reference>
<dbReference type="Gene3D" id="1.10.287.70">
    <property type="match status" value="1"/>
</dbReference>
<dbReference type="GO" id="GO:0016020">
    <property type="term" value="C:membrane"/>
    <property type="evidence" value="ECO:0007669"/>
    <property type="project" value="UniProtKB-SubCell"/>
</dbReference>
<dbReference type="InterPro" id="IPR001320">
    <property type="entry name" value="Iontro_rcpt_C"/>
</dbReference>
<feature type="domain" description="Ionotropic glutamate receptor C-terminal" evidence="12">
    <location>
        <begin position="338"/>
        <end position="706"/>
    </location>
</feature>
<keyword evidence="7" id="KW-0675">Receptor</keyword>
<keyword evidence="9" id="KW-1071">Ligand-gated ion channel</keyword>
<keyword evidence="6 11" id="KW-0472">Membrane</keyword>
<sequence length="769" mass="88190">MRVTFEMYNVSSMNPVFLDGLVHDVVSEDIDLIIWLVSCDMLDFLPNKVSSEAVMLFLTEEKCSVKDPVDRKGSSQKFKGLADAMHYLKWPDVKIFYDESINGTEILMLTNELSSRYVKSALFRINSSSSFTEKIRRTFISINQKAFSENRYLMILKKQTLEVVIKEAASLWMLVSRNYWILISDDMDVESLVQYGLNPRNANLVIFKDACDICREDLKPIEEATNEIQLTEQLPEDTIKKHVLTIVCLMVKLSEQPESFKSISNCSNFTKFLANITGFAVPKNYSTLNHSCYTAYEMKTVTEGPLLTSTVARWRPDSRLFVMREFYPNAKYRLGNITLNVSTLTLLPYAVKKESHGKIYFEGFCVKILKELSQQMNFSYNWVVPEDREFGMMVNGSFTGLVGLLERRETDMVIGPLTLTQERSQVVDYTYPYAEEGRGMLIRRPGNSSTSDLFKVFYVFDHASWLCCLSVIFFVSILLTVIDGLHKMSDSQNSIKGLPDSGTVKTVCLFSKLNWSEILWAIFTIYVSQNGAWEPKYIRSRIIVLSWWIFTIFITTYFTANLTAYFTVTIQISSIDNLKDLADDKDILPFTLAGSAIYTEFKNRTDAVGREIFRQMQRAPVIKNAAHSLDYVRTGKYVLISLWSEVKLYAARYCHEFIVPGHPFTLKTIGFGLQKGSALTAEVSHFLNVMREAGLIEKWRQQSWASEYVCSSSETSIYKPTPLSMNSLGGLYIIFGAIVLLSSVCFLMEIFFFNRNKRKRIPLNYTQRH</sequence>
<name>A0A7E6FLU5_9MOLL</name>
<evidence type="ECO:0000259" key="13">
    <source>
        <dbReference type="SMART" id="SM00918"/>
    </source>
</evidence>
<evidence type="ECO:0000256" key="1">
    <source>
        <dbReference type="ARBA" id="ARBA00004141"/>
    </source>
</evidence>
<feature type="transmembrane region" description="Helical" evidence="11">
    <location>
        <begin position="463"/>
        <end position="482"/>
    </location>
</feature>
<evidence type="ECO:0000256" key="6">
    <source>
        <dbReference type="ARBA" id="ARBA00023136"/>
    </source>
</evidence>
<evidence type="ECO:0000256" key="11">
    <source>
        <dbReference type="SAM" id="Phobius"/>
    </source>
</evidence>
<dbReference type="KEGG" id="osn:118767737"/>
<evidence type="ECO:0000256" key="3">
    <source>
        <dbReference type="ARBA" id="ARBA00022692"/>
    </source>
</evidence>